<organism evidence="2 3">
    <name type="scientific">Hafnia alvei</name>
    <dbReference type="NCBI Taxonomy" id="569"/>
    <lineage>
        <taxon>Bacteria</taxon>
        <taxon>Pseudomonadati</taxon>
        <taxon>Pseudomonadota</taxon>
        <taxon>Gammaproteobacteria</taxon>
        <taxon>Enterobacterales</taxon>
        <taxon>Hafniaceae</taxon>
        <taxon>Hafnia</taxon>
    </lineage>
</organism>
<feature type="compositionally biased region" description="Basic and acidic residues" evidence="1">
    <location>
        <begin position="121"/>
        <end position="133"/>
    </location>
</feature>
<gene>
    <name evidence="2" type="ORF">BN1044_03334</name>
</gene>
<feature type="region of interest" description="Disordered" evidence="1">
    <location>
        <begin position="107"/>
        <end position="133"/>
    </location>
</feature>
<proteinExistence type="predicted"/>
<evidence type="ECO:0000313" key="3">
    <source>
        <dbReference type="Proteomes" id="UP000094844"/>
    </source>
</evidence>
<evidence type="ECO:0000256" key="1">
    <source>
        <dbReference type="SAM" id="MobiDB-lite"/>
    </source>
</evidence>
<name>A0A1C6Z4H3_HAFAL</name>
<evidence type="ECO:0000313" key="2">
    <source>
        <dbReference type="EMBL" id="SCM53839.1"/>
    </source>
</evidence>
<dbReference type="AlphaFoldDB" id="A0A1C6Z4H3"/>
<reference evidence="2 3" key="1">
    <citation type="submission" date="2016-09" db="EMBL/GenBank/DDBJ databases">
        <authorList>
            <person name="Capua I."/>
            <person name="De Benedictis P."/>
            <person name="Joannis T."/>
            <person name="Lombin L.H."/>
            <person name="Cattoli G."/>
        </authorList>
    </citation>
    <scope>NUCLEOTIDE SEQUENCE [LARGE SCALE GENOMIC DNA]</scope>
    <source>
        <strain evidence="2 3">GB001</strain>
    </source>
</reference>
<dbReference type="InterPro" id="IPR004929">
    <property type="entry name" value="I-spanin"/>
</dbReference>
<sequence length="133" mass="14960">MNINLSWRMMTIGILLVALVVAGRIADHYRDKYHQVDKDRIAAEQLARERQSTINDMAHRQQLNAALDAKYMQELLDAKSQVKTLRADLNSGTKRLRIAASCPKLPKTTAATGKPDATVPRLDDSVERDYLSL</sequence>
<accession>A0A1C6Z4H3</accession>
<dbReference type="GO" id="GO:0044659">
    <property type="term" value="P:viral release from host cell by cytolysis"/>
    <property type="evidence" value="ECO:0007669"/>
    <property type="project" value="InterPro"/>
</dbReference>
<protein>
    <submittedName>
        <fullName evidence="2">Prophage endopeptidase</fullName>
    </submittedName>
</protein>
<dbReference type="Pfam" id="PF03245">
    <property type="entry name" value="Phage_lysis"/>
    <property type="match status" value="1"/>
</dbReference>
<dbReference type="Proteomes" id="UP000094844">
    <property type="component" value="Unassembled WGS sequence"/>
</dbReference>
<feature type="non-terminal residue" evidence="2">
    <location>
        <position position="133"/>
    </location>
</feature>
<dbReference type="EMBL" id="FMIQ01000061">
    <property type="protein sequence ID" value="SCM53839.1"/>
    <property type="molecule type" value="Genomic_DNA"/>
</dbReference>